<keyword evidence="1 2" id="KW-0175">Coiled coil</keyword>
<proteinExistence type="predicted"/>
<sequence length="1118" mass="126254">MVQDMASRLKQKHMDVEAVGCLEQGLWLKWRLLGPQEVVALYNQHAMEQLSANDVDRCLELLQKADRLASSDKFTYTESLRILTYNNLGCCYRRYLRNTSRWGALEHAQSAIFHAQEELVVEKVEADDDDETKDLLDTPTTTEEKIVGLAIAYHNMGVELEHNEKADASLQATASALHNTDHSSRLPLSIATSPPKRTPISTLPSRAPPSKLYRTRPPTAKPVDPPKIAPTFAHLRPKSARPSQRLRHAVQASRSPVNNDDDDVVEVFDDDEDEEDVLQVFDTVQRVDVRRPIKPTPPVPCTFDAVAVVKEDVPVVVPERVSHVAYLKQLKHSIDANVSPTACVDITRRHKLAMDVQRVRRVASVRLQALCRGHLVRLRSAVAQKQRDAQHAKELEAARQLQARLRGGGDRHLCLMTTRMDMEVARIHVTAATRMQAVWRGSRKRRRRCTHDQPTSWSLDLACSRTTGQSQVMDDRADIESTTALATTGDITTDKAKVALERRRLLDATVQRERLRQEASRLEAERKLVEEATKAETTRLELEAIKLEADKRKLRELAEHQREEAIRQAQARRQLEEAARADESARQREIELEIAKFEALRKETARLEEERLRQAKAYAEAEQRRLAELARLEAERRVTLEGEMKREQEERRLGEATAKAKAEADEAEQRRRQLDKVMKAEQLEAQRLQVELTAIAEVERIRKLEARTLEMERERGDDAVKVEAAAAARQEADRRRQEEVANAEQRKKESRLNQVAAELKAERLSQEFKAEVVVGRQEDAKAEMLRLNEAVKLQAERLRMDELLAKAEADQVRLNKLANEEIWHQDATIINEASRQKTIELDKVAKAETDRIRQAAKVEPERLEREAERCRVDEIARHAEQALCAVQTRALAAGVIQGVYKGAAVRTSAMVQFARKLCRSYIVQLHVNTELNHAQLKHDKCENWPLASFKAVVAPDLLICAIDYSDDIAAVRPLDEPGGVGDFNNVSNARIDDVLPEASPVSSSSSGRLLHQYSQSSFICDTTASPPPTNDLDVQDMLALGLSFESFMEAFESAYDDIGVAAAADALRVLAHEDGKWKTKAALHQVATLMQAKACDPDIWTEEVNACCMWLLKELLAN</sequence>
<dbReference type="InterPro" id="IPR000048">
    <property type="entry name" value="IQ_motif_EF-hand-BS"/>
</dbReference>
<name>A0A425D4L4_APHAT</name>
<evidence type="ECO:0000313" key="4">
    <source>
        <dbReference type="EMBL" id="RQM24250.1"/>
    </source>
</evidence>
<feature type="coiled-coil region" evidence="2">
    <location>
        <begin position="790"/>
        <end position="820"/>
    </location>
</feature>
<dbReference type="EMBL" id="MZMZ02002752">
    <property type="protein sequence ID" value="RQM24250.1"/>
    <property type="molecule type" value="Genomic_DNA"/>
</dbReference>
<protein>
    <submittedName>
        <fullName evidence="4">Uncharacterized protein</fullName>
    </submittedName>
</protein>
<gene>
    <name evidence="4" type="ORF">B5M09_001770</name>
</gene>
<dbReference type="InterPro" id="IPR051483">
    <property type="entry name" value="MAP7_domain-containing"/>
</dbReference>
<dbReference type="PROSITE" id="PS50096">
    <property type="entry name" value="IQ"/>
    <property type="match status" value="2"/>
</dbReference>
<reference evidence="4" key="1">
    <citation type="submission" date="2018-07" db="EMBL/GenBank/DDBJ databases">
        <title>Annotation of Aphanomyces astaci genome assembly.</title>
        <authorList>
            <person name="Studholme D.J."/>
        </authorList>
    </citation>
    <scope>NUCLEOTIDE SEQUENCE [LARGE SCALE GENOMIC DNA]</scope>
    <source>
        <strain evidence="4">Pc</strain>
    </source>
</reference>
<dbReference type="GO" id="GO:0000226">
    <property type="term" value="P:microtubule cytoskeleton organization"/>
    <property type="evidence" value="ECO:0007669"/>
    <property type="project" value="TreeGrafter"/>
</dbReference>
<feature type="compositionally biased region" description="Pro residues" evidence="3">
    <location>
        <begin position="219"/>
        <end position="228"/>
    </location>
</feature>
<dbReference type="Proteomes" id="UP000284702">
    <property type="component" value="Unassembled WGS sequence"/>
</dbReference>
<evidence type="ECO:0000256" key="3">
    <source>
        <dbReference type="SAM" id="MobiDB-lite"/>
    </source>
</evidence>
<comment type="caution">
    <text evidence="4">The sequence shown here is derived from an EMBL/GenBank/DDBJ whole genome shotgun (WGS) entry which is preliminary data.</text>
</comment>
<dbReference type="Pfam" id="PF00612">
    <property type="entry name" value="IQ"/>
    <property type="match status" value="1"/>
</dbReference>
<dbReference type="PANTHER" id="PTHR15073">
    <property type="entry name" value="MICROTUBULE-ASSOCIATED PROTEIN"/>
    <property type="match status" value="1"/>
</dbReference>
<organism evidence="4 5">
    <name type="scientific">Aphanomyces astaci</name>
    <name type="common">Crayfish plague agent</name>
    <dbReference type="NCBI Taxonomy" id="112090"/>
    <lineage>
        <taxon>Eukaryota</taxon>
        <taxon>Sar</taxon>
        <taxon>Stramenopiles</taxon>
        <taxon>Oomycota</taxon>
        <taxon>Saprolegniomycetes</taxon>
        <taxon>Saprolegniales</taxon>
        <taxon>Verrucalvaceae</taxon>
        <taxon>Aphanomyces</taxon>
    </lineage>
</organism>
<evidence type="ECO:0000313" key="5">
    <source>
        <dbReference type="Proteomes" id="UP000284702"/>
    </source>
</evidence>
<dbReference type="AlphaFoldDB" id="A0A425D4L4"/>
<dbReference type="GO" id="GO:0015630">
    <property type="term" value="C:microtubule cytoskeleton"/>
    <property type="evidence" value="ECO:0007669"/>
    <property type="project" value="TreeGrafter"/>
</dbReference>
<feature type="region of interest" description="Disordered" evidence="3">
    <location>
        <begin position="174"/>
        <end position="262"/>
    </location>
</feature>
<feature type="region of interest" description="Disordered" evidence="3">
    <location>
        <begin position="728"/>
        <end position="749"/>
    </location>
</feature>
<evidence type="ECO:0000256" key="2">
    <source>
        <dbReference type="SAM" id="Coils"/>
    </source>
</evidence>
<feature type="compositionally biased region" description="Basic and acidic residues" evidence="3">
    <location>
        <begin position="730"/>
        <end position="749"/>
    </location>
</feature>
<accession>A0A425D4L4</accession>
<evidence type="ECO:0000256" key="1">
    <source>
        <dbReference type="ARBA" id="ARBA00023054"/>
    </source>
</evidence>
<feature type="compositionally biased region" description="Basic residues" evidence="3">
    <location>
        <begin position="235"/>
        <end position="248"/>
    </location>
</feature>
<keyword evidence="5" id="KW-1185">Reference proteome</keyword>
<dbReference type="PANTHER" id="PTHR15073:SF1">
    <property type="entry name" value="RETICULOCYTE-BINDING PROTEIN HOMOLOG 2A"/>
    <property type="match status" value="1"/>
</dbReference>
<dbReference type="VEuPathDB" id="FungiDB:H257_04812"/>
<feature type="region of interest" description="Disordered" evidence="3">
    <location>
        <begin position="648"/>
        <end position="668"/>
    </location>
</feature>